<keyword evidence="1" id="KW-0732">Signal</keyword>
<dbReference type="Proteomes" id="UP000288859">
    <property type="component" value="Unassembled WGS sequence"/>
</dbReference>
<sequence length="534" mass="59987">MPLSTLLLTFLYVLAVTASVVLPGSDPCNRRHTKEIDDANHLFNAIHSSMRQWGSSVNHNGMSLFLAQVPAGTQFYHGTHTSTPVQGMEWLAFEPEHARNFAIKFPKKNRRPPPRSQTYAVGPRAAVDKGIQHPITKDGMAGEDSPEGPGFLEAIFGSPNAPRLRPAPSPMKPGWLHTYKTKALTPLLYIDGMSAGKTSKGTLDVQDILLLNRTDADNDRFWEYERASGLCKLANERWGGKIKGFIRMEAGFEIIMCSFDQSLDFQRATRAGSALSKDYTPSRSIWNWIHAVASRYDGIGGRRVTLDYNNFVTAFNHDMDLFLPDAHLPRLTSTSDQDLNTLRCELDKMVDDWDSTEDLSAGQFTDWQSVADMIVERYATELKYLTSGRIPDRTHFLKELDRLLANFIDSDARDFDAEVARCVAQNMPGGQVKPSSIAGRALSLVSTRICSTLLRAFSPRVDIVQAVADMQSLITYLDWTTWKRCDQCELGRICFTPVWPFGSTQDYEHPQCRNESELQSSYGYWDDRGAMPSM</sequence>
<dbReference type="AlphaFoldDB" id="A0A438MWY3"/>
<gene>
    <name evidence="2" type="ORF">B0A52_08766</name>
</gene>
<name>A0A438MWY3_EXOME</name>
<dbReference type="InterPro" id="IPR038921">
    <property type="entry name" value="YOR389W-like"/>
</dbReference>
<evidence type="ECO:0000313" key="3">
    <source>
        <dbReference type="Proteomes" id="UP000288859"/>
    </source>
</evidence>
<dbReference type="PANTHER" id="PTHR35204:SF1">
    <property type="entry name" value="ENTEROTOXIN"/>
    <property type="match status" value="1"/>
</dbReference>
<reference evidence="2 3" key="1">
    <citation type="submission" date="2017-03" db="EMBL/GenBank/DDBJ databases">
        <title>Genomes of endolithic fungi from Antarctica.</title>
        <authorList>
            <person name="Coleine C."/>
            <person name="Masonjones S."/>
            <person name="Stajich J.E."/>
        </authorList>
    </citation>
    <scope>NUCLEOTIDE SEQUENCE [LARGE SCALE GENOMIC DNA]</scope>
    <source>
        <strain evidence="2 3">CCFEE 6314</strain>
    </source>
</reference>
<accession>A0A438MWY3</accession>
<proteinExistence type="predicted"/>
<dbReference type="EMBL" id="NAJM01000048">
    <property type="protein sequence ID" value="RVX67413.1"/>
    <property type="molecule type" value="Genomic_DNA"/>
</dbReference>
<comment type="caution">
    <text evidence="2">The sequence shown here is derived from an EMBL/GenBank/DDBJ whole genome shotgun (WGS) entry which is preliminary data.</text>
</comment>
<dbReference type="OrthoDB" id="10261782at2759"/>
<evidence type="ECO:0000313" key="2">
    <source>
        <dbReference type="EMBL" id="RVX67413.1"/>
    </source>
</evidence>
<dbReference type="PANTHER" id="PTHR35204">
    <property type="entry name" value="YALI0A21131P"/>
    <property type="match status" value="1"/>
</dbReference>
<feature type="chain" id="PRO_5019008809" evidence="1">
    <location>
        <begin position="19"/>
        <end position="534"/>
    </location>
</feature>
<evidence type="ECO:0000256" key="1">
    <source>
        <dbReference type="SAM" id="SignalP"/>
    </source>
</evidence>
<organism evidence="2 3">
    <name type="scientific">Exophiala mesophila</name>
    <name type="common">Black yeast-like fungus</name>
    <dbReference type="NCBI Taxonomy" id="212818"/>
    <lineage>
        <taxon>Eukaryota</taxon>
        <taxon>Fungi</taxon>
        <taxon>Dikarya</taxon>
        <taxon>Ascomycota</taxon>
        <taxon>Pezizomycotina</taxon>
        <taxon>Eurotiomycetes</taxon>
        <taxon>Chaetothyriomycetidae</taxon>
        <taxon>Chaetothyriales</taxon>
        <taxon>Herpotrichiellaceae</taxon>
        <taxon>Exophiala</taxon>
    </lineage>
</organism>
<feature type="signal peptide" evidence="1">
    <location>
        <begin position="1"/>
        <end position="18"/>
    </location>
</feature>
<protein>
    <submittedName>
        <fullName evidence="2">Uncharacterized protein</fullName>
    </submittedName>
</protein>
<dbReference type="VEuPathDB" id="FungiDB:PV10_02008"/>